<dbReference type="PANTHER" id="PTHR11360">
    <property type="entry name" value="MONOCARBOXYLATE TRANSPORTER"/>
    <property type="match status" value="1"/>
</dbReference>
<dbReference type="InterPro" id="IPR020846">
    <property type="entry name" value="MFS_dom"/>
</dbReference>
<dbReference type="PROSITE" id="PS50850">
    <property type="entry name" value="MFS"/>
    <property type="match status" value="1"/>
</dbReference>
<dbReference type="OMA" id="RIANKAW"/>
<feature type="transmembrane region" description="Helical" evidence="3">
    <location>
        <begin position="251"/>
        <end position="272"/>
    </location>
</feature>
<keyword evidence="6" id="KW-1185">Reference proteome</keyword>
<keyword evidence="3" id="KW-1133">Transmembrane helix</keyword>
<feature type="transmembrane region" description="Helical" evidence="3">
    <location>
        <begin position="53"/>
        <end position="76"/>
    </location>
</feature>
<dbReference type="GO" id="GO:0022857">
    <property type="term" value="F:transmembrane transporter activity"/>
    <property type="evidence" value="ECO:0007669"/>
    <property type="project" value="InterPro"/>
</dbReference>
<organism evidence="5">
    <name type="scientific">Rosellinia necatrix</name>
    <name type="common">White root-rot fungus</name>
    <dbReference type="NCBI Taxonomy" id="77044"/>
    <lineage>
        <taxon>Eukaryota</taxon>
        <taxon>Fungi</taxon>
        <taxon>Dikarya</taxon>
        <taxon>Ascomycota</taxon>
        <taxon>Pezizomycotina</taxon>
        <taxon>Sordariomycetes</taxon>
        <taxon>Xylariomycetidae</taxon>
        <taxon>Xylariales</taxon>
        <taxon>Xylariaceae</taxon>
        <taxon>Rosellinia</taxon>
    </lineage>
</organism>
<comment type="subcellular location">
    <subcellularLocation>
        <location evidence="1">Membrane</location>
        <topology evidence="1">Multi-pass membrane protein</topology>
    </subcellularLocation>
</comment>
<dbReference type="PANTHER" id="PTHR11360:SF250">
    <property type="entry name" value="MFS-TYPE TRANSPORTER AFUA_1G00970"/>
    <property type="match status" value="1"/>
</dbReference>
<evidence type="ECO:0000256" key="2">
    <source>
        <dbReference type="ARBA" id="ARBA00006727"/>
    </source>
</evidence>
<feature type="transmembrane region" description="Helical" evidence="3">
    <location>
        <begin position="216"/>
        <end position="239"/>
    </location>
</feature>
<evidence type="ECO:0000259" key="4">
    <source>
        <dbReference type="PROSITE" id="PS50850"/>
    </source>
</evidence>
<keyword evidence="3" id="KW-0812">Transmembrane</keyword>
<reference evidence="5" key="1">
    <citation type="submission" date="2016-03" db="EMBL/GenBank/DDBJ databases">
        <title>Draft genome sequence of Rosellinia necatrix.</title>
        <authorList>
            <person name="Kanematsu S."/>
        </authorList>
    </citation>
    <scope>NUCLEOTIDE SEQUENCE [LARGE SCALE GENOMIC DNA]</scope>
    <source>
        <strain evidence="5">W97</strain>
    </source>
</reference>
<dbReference type="OrthoDB" id="6499973at2759"/>
<dbReference type="GO" id="GO:0016020">
    <property type="term" value="C:membrane"/>
    <property type="evidence" value="ECO:0007669"/>
    <property type="project" value="UniProtKB-SubCell"/>
</dbReference>
<proteinExistence type="inferred from homology"/>
<evidence type="ECO:0000313" key="6">
    <source>
        <dbReference type="Proteomes" id="UP000054516"/>
    </source>
</evidence>
<dbReference type="Gene3D" id="1.20.1250.20">
    <property type="entry name" value="MFS general substrate transporter like domains"/>
    <property type="match status" value="1"/>
</dbReference>
<sequence length="311" mass="32824">MSLILTPCVAVVSRRMPHRRGLALGVAISGSSIGGILWPIMLQQLLYADGVSFGWVQRAVGFTMLPLLAIACLTVVDAEKESSKLAASESEILSEESPAGGNIGELPVEEKPKAKHVIIVMFKNSAFILLCSGLGLVYFGLFTPFFYISTYAVDKGTSSSTAFYLISAINAASFFGRIVPGYLADTYGHFNICALSVLTSGIIGFTWTAAYNLPGMIVWSIAYGFASGAVISLQSACAAKLSKREHQGTALGLLMGSVSVTALVGTPISGQILSHGGYLSLGIWTGVTLIVGGIILVAARLKLDRRILMAY</sequence>
<feature type="transmembrane region" description="Helical" evidence="3">
    <location>
        <begin position="278"/>
        <end position="299"/>
    </location>
</feature>
<dbReference type="Proteomes" id="UP000054516">
    <property type="component" value="Unassembled WGS sequence"/>
</dbReference>
<evidence type="ECO:0000313" key="5">
    <source>
        <dbReference type="EMBL" id="GAP85141.2"/>
    </source>
</evidence>
<dbReference type="InterPro" id="IPR050327">
    <property type="entry name" value="Proton-linked_MCT"/>
</dbReference>
<dbReference type="Pfam" id="PF07690">
    <property type="entry name" value="MFS_1"/>
    <property type="match status" value="1"/>
</dbReference>
<dbReference type="SUPFAM" id="SSF103473">
    <property type="entry name" value="MFS general substrate transporter"/>
    <property type="match status" value="1"/>
</dbReference>
<feature type="transmembrane region" description="Helical" evidence="3">
    <location>
        <begin position="192"/>
        <end position="210"/>
    </location>
</feature>
<name>A0A1S7UNX1_ROSNE</name>
<evidence type="ECO:0000256" key="1">
    <source>
        <dbReference type="ARBA" id="ARBA00004141"/>
    </source>
</evidence>
<keyword evidence="3" id="KW-0472">Membrane</keyword>
<feature type="domain" description="Major facilitator superfamily (MFS) profile" evidence="4">
    <location>
        <begin position="126"/>
        <end position="311"/>
    </location>
</feature>
<accession>A0A1S7UNX1</accession>
<comment type="similarity">
    <text evidence="2">Belongs to the major facilitator superfamily. Monocarboxylate porter (TC 2.A.1.13) family.</text>
</comment>
<dbReference type="AlphaFoldDB" id="A0A1S7UNX1"/>
<feature type="transmembrane region" description="Helical" evidence="3">
    <location>
        <begin position="126"/>
        <end position="149"/>
    </location>
</feature>
<dbReference type="InterPro" id="IPR011701">
    <property type="entry name" value="MFS"/>
</dbReference>
<dbReference type="EMBL" id="DF977467">
    <property type="protein sequence ID" value="GAP85141.2"/>
    <property type="molecule type" value="Genomic_DNA"/>
</dbReference>
<gene>
    <name evidence="5" type="ORF">SAMD00023353_2200760</name>
</gene>
<evidence type="ECO:0000256" key="3">
    <source>
        <dbReference type="SAM" id="Phobius"/>
    </source>
</evidence>
<protein>
    <submittedName>
        <fullName evidence="5">Putative major facilitator superfamily transporter</fullName>
    </submittedName>
</protein>
<feature type="transmembrane region" description="Helical" evidence="3">
    <location>
        <begin position="21"/>
        <end position="41"/>
    </location>
</feature>
<dbReference type="InterPro" id="IPR036259">
    <property type="entry name" value="MFS_trans_sf"/>
</dbReference>
<feature type="transmembrane region" description="Helical" evidence="3">
    <location>
        <begin position="161"/>
        <end position="180"/>
    </location>
</feature>